<dbReference type="Pfam" id="PF07690">
    <property type="entry name" value="MFS_1"/>
    <property type="match status" value="1"/>
</dbReference>
<evidence type="ECO:0000256" key="5">
    <source>
        <dbReference type="SAM" id="Phobius"/>
    </source>
</evidence>
<feature type="transmembrane region" description="Helical" evidence="5">
    <location>
        <begin position="27"/>
        <end position="45"/>
    </location>
</feature>
<keyword evidence="2 5" id="KW-0812">Transmembrane</keyword>
<dbReference type="GO" id="GO:0016020">
    <property type="term" value="C:membrane"/>
    <property type="evidence" value="ECO:0007669"/>
    <property type="project" value="UniProtKB-SubCell"/>
</dbReference>
<feature type="domain" description="Major facilitator superfamily (MFS) profile" evidence="6">
    <location>
        <begin position="1"/>
        <end position="381"/>
    </location>
</feature>
<name>L7VQE0_9BACT</name>
<protein>
    <submittedName>
        <fullName evidence="7">Putative multidrag resistance protein</fullName>
    </submittedName>
</protein>
<reference evidence="7" key="1">
    <citation type="submission" date="2012-09" db="EMBL/GenBank/DDBJ databases">
        <title>Metagenomic Characterization of a Microbial Community in Wastewater Detects High Levels of Antibiotic Resistance.</title>
        <authorList>
            <person name="Abrams M."/>
            <person name="Caldwell A."/>
            <person name="Vandaei E."/>
            <person name="Lee W."/>
            <person name="Perrott J."/>
            <person name="Khan S.Y."/>
            <person name="Ta J."/>
            <person name="Romero D."/>
            <person name="Nguyen V."/>
            <person name="Pourmand N."/>
            <person name="Ouverney C.C."/>
        </authorList>
    </citation>
    <scope>NUCLEOTIDE SEQUENCE</scope>
</reference>
<evidence type="ECO:0000259" key="6">
    <source>
        <dbReference type="PROSITE" id="PS50850"/>
    </source>
</evidence>
<sequence length="396" mass="42262">MDVFGLTLVLPLQAIYAEKLGASPLQATMLVSVFAVCQLVASPLLGSWSDRIGRKSVLIFSQLGAIVGYLAMASASSIWMLYLARVIQGTTAGNLSIAQAYIADNSEAKDRAKSFAIIGIAFGIGFFIGPALTGMLVRYGLAAPIFVAALMSALSLVCTLLLLPGEVSVRSAQSDVALPGGKRLSVFEWRVYLQYFERPVLRAMLIQFLFFAMCFSVFMSGFSLYAERRYVYDGHPFTPREIGYLFAFSGFLGLILQGGMIGRLVKRFGERGLVLSGFVSLVIGFSILAGTDTLAGLVISTSISTYGNAVVRPTLSSLISQSAARHEQGTVIGLTQSLQSVAQIVAPFLAGLLLERHMLWQWGAMAAIASLLGLMMAPLGSQKAVSAAQVVATDAH</sequence>
<feature type="transmembrane region" description="Helical" evidence="5">
    <location>
        <begin position="242"/>
        <end position="261"/>
    </location>
</feature>
<dbReference type="PANTHER" id="PTHR24002:SF3">
    <property type="entry name" value="SOLUTE CARRIER FAMILY 22 MEMBER 18"/>
    <property type="match status" value="1"/>
</dbReference>
<dbReference type="InterPro" id="IPR011701">
    <property type="entry name" value="MFS"/>
</dbReference>
<organism evidence="7">
    <name type="scientific">uncultured bacterium A1Q1_fos_18</name>
    <dbReference type="NCBI Taxonomy" id="1256551"/>
    <lineage>
        <taxon>Bacteria</taxon>
        <taxon>environmental samples</taxon>
    </lineage>
</organism>
<feature type="transmembrane region" description="Helical" evidence="5">
    <location>
        <begin position="200"/>
        <end position="222"/>
    </location>
</feature>
<keyword evidence="4 5" id="KW-0472">Membrane</keyword>
<evidence type="ECO:0000256" key="3">
    <source>
        <dbReference type="ARBA" id="ARBA00022989"/>
    </source>
</evidence>
<dbReference type="PROSITE" id="PS50850">
    <property type="entry name" value="MFS"/>
    <property type="match status" value="1"/>
</dbReference>
<dbReference type="InterPro" id="IPR036259">
    <property type="entry name" value="MFS_trans_sf"/>
</dbReference>
<dbReference type="SUPFAM" id="SSF103473">
    <property type="entry name" value="MFS general substrate transporter"/>
    <property type="match status" value="1"/>
</dbReference>
<dbReference type="EMBL" id="JX649863">
    <property type="protein sequence ID" value="AGC71127.1"/>
    <property type="molecule type" value="Genomic_DNA"/>
</dbReference>
<dbReference type="GO" id="GO:0022857">
    <property type="term" value="F:transmembrane transporter activity"/>
    <property type="evidence" value="ECO:0007669"/>
    <property type="project" value="InterPro"/>
</dbReference>
<dbReference type="PANTHER" id="PTHR24002">
    <property type="entry name" value="SOLUTE CARRIER FAMILY 22 MEMBER 18"/>
    <property type="match status" value="1"/>
</dbReference>
<evidence type="ECO:0000256" key="4">
    <source>
        <dbReference type="ARBA" id="ARBA00023136"/>
    </source>
</evidence>
<dbReference type="AlphaFoldDB" id="L7VQE0"/>
<feature type="transmembrane region" description="Helical" evidence="5">
    <location>
        <begin position="143"/>
        <end position="163"/>
    </location>
</feature>
<comment type="subcellular location">
    <subcellularLocation>
        <location evidence="1">Membrane</location>
        <topology evidence="1">Multi-pass membrane protein</topology>
    </subcellularLocation>
</comment>
<evidence type="ECO:0000256" key="1">
    <source>
        <dbReference type="ARBA" id="ARBA00004141"/>
    </source>
</evidence>
<keyword evidence="3 5" id="KW-1133">Transmembrane helix</keyword>
<dbReference type="PRINTS" id="PR01035">
    <property type="entry name" value="TCRTETA"/>
</dbReference>
<feature type="transmembrane region" description="Helical" evidence="5">
    <location>
        <begin position="359"/>
        <end position="379"/>
    </location>
</feature>
<dbReference type="CDD" id="cd17330">
    <property type="entry name" value="MFS_SLC46_TetA_like"/>
    <property type="match status" value="1"/>
</dbReference>
<dbReference type="InterPro" id="IPR020846">
    <property type="entry name" value="MFS_dom"/>
</dbReference>
<feature type="transmembrane region" description="Helical" evidence="5">
    <location>
        <begin position="273"/>
        <end position="299"/>
    </location>
</feature>
<feature type="transmembrane region" description="Helical" evidence="5">
    <location>
        <begin position="57"/>
        <end position="80"/>
    </location>
</feature>
<dbReference type="InterPro" id="IPR001958">
    <property type="entry name" value="Tet-R_TetA/multi-R_MdtG-like"/>
</dbReference>
<evidence type="ECO:0000256" key="2">
    <source>
        <dbReference type="ARBA" id="ARBA00022692"/>
    </source>
</evidence>
<feature type="transmembrane region" description="Helical" evidence="5">
    <location>
        <begin position="115"/>
        <end position="137"/>
    </location>
</feature>
<evidence type="ECO:0000313" key="7">
    <source>
        <dbReference type="EMBL" id="AGC71127.1"/>
    </source>
</evidence>
<proteinExistence type="predicted"/>
<dbReference type="Gene3D" id="1.20.1250.20">
    <property type="entry name" value="MFS general substrate transporter like domains"/>
    <property type="match status" value="1"/>
</dbReference>
<accession>L7VQE0</accession>